<gene>
    <name evidence="1" type="ORF">KUTeg_011756</name>
</gene>
<accession>A0ABQ9EXJ9</accession>
<evidence type="ECO:0000313" key="2">
    <source>
        <dbReference type="Proteomes" id="UP001217089"/>
    </source>
</evidence>
<name>A0ABQ9EXJ9_TEGGR</name>
<proteinExistence type="predicted"/>
<organism evidence="1 2">
    <name type="scientific">Tegillarca granosa</name>
    <name type="common">Malaysian cockle</name>
    <name type="synonym">Anadara granosa</name>
    <dbReference type="NCBI Taxonomy" id="220873"/>
    <lineage>
        <taxon>Eukaryota</taxon>
        <taxon>Metazoa</taxon>
        <taxon>Spiralia</taxon>
        <taxon>Lophotrochozoa</taxon>
        <taxon>Mollusca</taxon>
        <taxon>Bivalvia</taxon>
        <taxon>Autobranchia</taxon>
        <taxon>Pteriomorphia</taxon>
        <taxon>Arcoida</taxon>
        <taxon>Arcoidea</taxon>
        <taxon>Arcidae</taxon>
        <taxon>Tegillarca</taxon>
    </lineage>
</organism>
<reference evidence="1 2" key="1">
    <citation type="submission" date="2022-12" db="EMBL/GenBank/DDBJ databases">
        <title>Chromosome-level genome of Tegillarca granosa.</title>
        <authorList>
            <person name="Kim J."/>
        </authorList>
    </citation>
    <scope>NUCLEOTIDE SEQUENCE [LARGE SCALE GENOMIC DNA]</scope>
    <source>
        <strain evidence="1">Teg-2019</strain>
        <tissue evidence="1">Adductor muscle</tissue>
    </source>
</reference>
<protein>
    <submittedName>
        <fullName evidence="1">Uncharacterized protein</fullName>
    </submittedName>
</protein>
<dbReference type="Proteomes" id="UP001217089">
    <property type="component" value="Unassembled WGS sequence"/>
</dbReference>
<comment type="caution">
    <text evidence="1">The sequence shown here is derived from an EMBL/GenBank/DDBJ whole genome shotgun (WGS) entry which is preliminary data.</text>
</comment>
<evidence type="ECO:0000313" key="1">
    <source>
        <dbReference type="EMBL" id="KAJ8309891.1"/>
    </source>
</evidence>
<sequence length="101" mass="11437">MQVHIRQFELGVKGPFPTSKAVALNLEKWKKLEEIYVDDIGLIVTNFDENVDCKINLETNRQLKYTPVVPVPGFGCNGAHKERDFLDLYTVVIPKEFNGSG</sequence>
<keyword evidence="2" id="KW-1185">Reference proteome</keyword>
<dbReference type="EMBL" id="JARBDR010000640">
    <property type="protein sequence ID" value="KAJ8309891.1"/>
    <property type="molecule type" value="Genomic_DNA"/>
</dbReference>